<reference evidence="2 3" key="1">
    <citation type="submission" date="2019-02" db="EMBL/GenBank/DDBJ databases">
        <title>Deep-cultivation of Planctomycetes and their phenomic and genomic characterization uncovers novel biology.</title>
        <authorList>
            <person name="Wiegand S."/>
            <person name="Jogler M."/>
            <person name="Boedeker C."/>
            <person name="Pinto D."/>
            <person name="Vollmers J."/>
            <person name="Rivas-Marin E."/>
            <person name="Kohn T."/>
            <person name="Peeters S.H."/>
            <person name="Heuer A."/>
            <person name="Rast P."/>
            <person name="Oberbeckmann S."/>
            <person name="Bunk B."/>
            <person name="Jeske O."/>
            <person name="Meyerdierks A."/>
            <person name="Storesund J.E."/>
            <person name="Kallscheuer N."/>
            <person name="Luecker S."/>
            <person name="Lage O.M."/>
            <person name="Pohl T."/>
            <person name="Merkel B.J."/>
            <person name="Hornburger P."/>
            <person name="Mueller R.-W."/>
            <person name="Bruemmer F."/>
            <person name="Labrenz M."/>
            <person name="Spormann A.M."/>
            <person name="Op Den Camp H."/>
            <person name="Overmann J."/>
            <person name="Amann R."/>
            <person name="Jetten M.S.M."/>
            <person name="Mascher T."/>
            <person name="Medema M.H."/>
            <person name="Devos D.P."/>
            <person name="Kaster A.-K."/>
            <person name="Ovreas L."/>
            <person name="Rohde M."/>
            <person name="Galperin M.Y."/>
            <person name="Jogler C."/>
        </authorList>
    </citation>
    <scope>NUCLEOTIDE SEQUENCE [LARGE SCALE GENOMIC DNA]</scope>
    <source>
        <strain evidence="2 3">Pla108</strain>
    </source>
</reference>
<accession>A0A5C6AIM5</accession>
<dbReference type="OrthoDB" id="278342at2"/>
<comment type="caution">
    <text evidence="2">The sequence shown here is derived from an EMBL/GenBank/DDBJ whole genome shotgun (WGS) entry which is preliminary data.</text>
</comment>
<feature type="chain" id="PRO_5022691162" description="Bacterial type II and III secretion system protein" evidence="1">
    <location>
        <begin position="22"/>
        <end position="281"/>
    </location>
</feature>
<evidence type="ECO:0000256" key="1">
    <source>
        <dbReference type="SAM" id="SignalP"/>
    </source>
</evidence>
<protein>
    <recommendedName>
        <fullName evidence="4">Bacterial type II and III secretion system protein</fullName>
    </recommendedName>
</protein>
<dbReference type="EMBL" id="SJPR01000001">
    <property type="protein sequence ID" value="TWT99912.1"/>
    <property type="molecule type" value="Genomic_DNA"/>
</dbReference>
<dbReference type="RefSeq" id="WP_146443318.1">
    <property type="nucleotide sequence ID" value="NZ_SJPR01000001.1"/>
</dbReference>
<dbReference type="AlphaFoldDB" id="A0A5C6AIM5"/>
<sequence precursor="true">MNAFPRLLAIAALLAPAPAAADSATFGRRKAAVGDAIEQSIAITLRLDTTSRQGEAILDQATSEVERRQRRRVTAQALQDGRVVAAEVRFFEAASTHNGATATEPVADKSYRCVREGEKLLVTNAEGVVPPLDEYALVVRAMETLGTASPLAEFLAGRTVAIGERLELPAELAQRTLGFDKKIGTVDSFALTLNEIGAVEGRRVARFAATIEASGGGTGQMGLFIDGTFDIEEATCRVVAAELSGPIAMSGLRGVGVVAHQLDGRGRMQMELTARYRDAVR</sequence>
<organism evidence="2 3">
    <name type="scientific">Botrimarina colliarenosi</name>
    <dbReference type="NCBI Taxonomy" id="2528001"/>
    <lineage>
        <taxon>Bacteria</taxon>
        <taxon>Pseudomonadati</taxon>
        <taxon>Planctomycetota</taxon>
        <taxon>Planctomycetia</taxon>
        <taxon>Pirellulales</taxon>
        <taxon>Lacipirellulaceae</taxon>
        <taxon>Botrimarina</taxon>
    </lineage>
</organism>
<keyword evidence="3" id="KW-1185">Reference proteome</keyword>
<name>A0A5C6AIM5_9BACT</name>
<evidence type="ECO:0000313" key="2">
    <source>
        <dbReference type="EMBL" id="TWT99912.1"/>
    </source>
</evidence>
<evidence type="ECO:0000313" key="3">
    <source>
        <dbReference type="Proteomes" id="UP000317421"/>
    </source>
</evidence>
<dbReference type="Proteomes" id="UP000317421">
    <property type="component" value="Unassembled WGS sequence"/>
</dbReference>
<evidence type="ECO:0008006" key="4">
    <source>
        <dbReference type="Google" id="ProtNLM"/>
    </source>
</evidence>
<feature type="signal peptide" evidence="1">
    <location>
        <begin position="1"/>
        <end position="21"/>
    </location>
</feature>
<keyword evidence="1" id="KW-0732">Signal</keyword>
<gene>
    <name evidence="2" type="ORF">Pla108_08550</name>
</gene>
<proteinExistence type="predicted"/>